<dbReference type="Gene3D" id="3.40.50.10140">
    <property type="entry name" value="Toll/interleukin-1 receptor homology (TIR) domain"/>
    <property type="match status" value="1"/>
</dbReference>
<dbReference type="InterPro" id="IPR000157">
    <property type="entry name" value="TIR_dom"/>
</dbReference>
<dbReference type="EMBL" id="JBHTMM010000228">
    <property type="protein sequence ID" value="MFD1313622.1"/>
    <property type="molecule type" value="Genomic_DNA"/>
</dbReference>
<sequence length="149" mass="16618">MKPQLRDFFISYTAADRDWAAWTNDVLEDAGYTTVVQLLDFSAGSNFVTDMDEALINAERLILILSPAYLQSGMARAEWTAVFRKDPDGTRRLIIPVLVEPTDVDGLLGPRTYISVHGLDEDAARAHVVSGLQSARTRPRRRAPFPGNR</sequence>
<dbReference type="Proteomes" id="UP001597058">
    <property type="component" value="Unassembled WGS sequence"/>
</dbReference>
<dbReference type="SUPFAM" id="SSF52200">
    <property type="entry name" value="Toll/Interleukin receptor TIR domain"/>
    <property type="match status" value="1"/>
</dbReference>
<keyword evidence="4" id="KW-1185">Reference proteome</keyword>
<gene>
    <name evidence="3" type="ORF">ACFQ5X_49070</name>
</gene>
<dbReference type="Pfam" id="PF13676">
    <property type="entry name" value="TIR_2"/>
    <property type="match status" value="1"/>
</dbReference>
<accession>A0ABW3XVU7</accession>
<protein>
    <submittedName>
        <fullName evidence="3">Toll/interleukin-1 receptor domain-containing protein</fullName>
    </submittedName>
</protein>
<dbReference type="InterPro" id="IPR035897">
    <property type="entry name" value="Toll_tir_struct_dom_sf"/>
</dbReference>
<feature type="region of interest" description="Disordered" evidence="1">
    <location>
        <begin position="130"/>
        <end position="149"/>
    </location>
</feature>
<organism evidence="3 4">
    <name type="scientific">Streptomyces kaempferi</name>
    <dbReference type="NCBI Taxonomy" id="333725"/>
    <lineage>
        <taxon>Bacteria</taxon>
        <taxon>Bacillati</taxon>
        <taxon>Actinomycetota</taxon>
        <taxon>Actinomycetes</taxon>
        <taxon>Kitasatosporales</taxon>
        <taxon>Streptomycetaceae</taxon>
        <taxon>Streptomyces</taxon>
    </lineage>
</organism>
<evidence type="ECO:0000259" key="2">
    <source>
        <dbReference type="PROSITE" id="PS50104"/>
    </source>
</evidence>
<feature type="domain" description="TIR" evidence="2">
    <location>
        <begin position="4"/>
        <end position="130"/>
    </location>
</feature>
<dbReference type="PROSITE" id="PS50104">
    <property type="entry name" value="TIR"/>
    <property type="match status" value="1"/>
</dbReference>
<evidence type="ECO:0000313" key="4">
    <source>
        <dbReference type="Proteomes" id="UP001597058"/>
    </source>
</evidence>
<name>A0ABW3XVU7_9ACTN</name>
<evidence type="ECO:0000256" key="1">
    <source>
        <dbReference type="SAM" id="MobiDB-lite"/>
    </source>
</evidence>
<comment type="caution">
    <text evidence="3">The sequence shown here is derived from an EMBL/GenBank/DDBJ whole genome shotgun (WGS) entry which is preliminary data.</text>
</comment>
<dbReference type="RefSeq" id="WP_381236743.1">
    <property type="nucleotide sequence ID" value="NZ_JBHSKH010000037.1"/>
</dbReference>
<keyword evidence="3" id="KW-0675">Receptor</keyword>
<evidence type="ECO:0000313" key="3">
    <source>
        <dbReference type="EMBL" id="MFD1313622.1"/>
    </source>
</evidence>
<proteinExistence type="predicted"/>
<reference evidence="4" key="1">
    <citation type="journal article" date="2019" name="Int. J. Syst. Evol. Microbiol.">
        <title>The Global Catalogue of Microorganisms (GCM) 10K type strain sequencing project: providing services to taxonomists for standard genome sequencing and annotation.</title>
        <authorList>
            <consortium name="The Broad Institute Genomics Platform"/>
            <consortium name="The Broad Institute Genome Sequencing Center for Infectious Disease"/>
            <person name="Wu L."/>
            <person name="Ma J."/>
        </authorList>
    </citation>
    <scope>NUCLEOTIDE SEQUENCE [LARGE SCALE GENOMIC DNA]</scope>
    <source>
        <strain evidence="4">CGMCC 4.7020</strain>
    </source>
</reference>